<evidence type="ECO:0000313" key="1">
    <source>
        <dbReference type="EMBL" id="KAF7782875.1"/>
    </source>
</evidence>
<reference evidence="1 2" key="1">
    <citation type="journal article" name="Sci. Rep.">
        <title>Telomere-to-telomere assembled and centromere annotated genomes of the two main subspecies of the button mushroom Agaricus bisporus reveal especially polymorphic chromosome ends.</title>
        <authorList>
            <person name="Sonnenberg A.S.M."/>
            <person name="Sedaghat-Telgerd N."/>
            <person name="Lavrijssen B."/>
            <person name="Ohm R.A."/>
            <person name="Hendrickx P.M."/>
            <person name="Scholtmeijer K."/>
            <person name="Baars J.J.P."/>
            <person name="van Peer A."/>
        </authorList>
    </citation>
    <scope>NUCLEOTIDE SEQUENCE [LARGE SCALE GENOMIC DNA]</scope>
    <source>
        <strain evidence="1 2">H119_p4</strain>
    </source>
</reference>
<dbReference type="EMBL" id="JABXXO010000003">
    <property type="protein sequence ID" value="KAF7782875.1"/>
    <property type="molecule type" value="Genomic_DNA"/>
</dbReference>
<dbReference type="PANTHER" id="PTHR38846:SF1">
    <property type="entry name" value="C3H1-TYPE DOMAIN-CONTAINING PROTEIN"/>
    <property type="match status" value="1"/>
</dbReference>
<organism evidence="1 2">
    <name type="scientific">Agaricus bisporus var. burnettii</name>
    <dbReference type="NCBI Taxonomy" id="192524"/>
    <lineage>
        <taxon>Eukaryota</taxon>
        <taxon>Fungi</taxon>
        <taxon>Dikarya</taxon>
        <taxon>Basidiomycota</taxon>
        <taxon>Agaricomycotina</taxon>
        <taxon>Agaricomycetes</taxon>
        <taxon>Agaricomycetidae</taxon>
        <taxon>Agaricales</taxon>
        <taxon>Agaricineae</taxon>
        <taxon>Agaricaceae</taxon>
        <taxon>Agaricus</taxon>
    </lineage>
</organism>
<accession>A0A8H7F8Z6</accession>
<name>A0A8H7F8Z6_AGABI</name>
<evidence type="ECO:0000313" key="2">
    <source>
        <dbReference type="Proteomes" id="UP000629468"/>
    </source>
</evidence>
<dbReference type="PANTHER" id="PTHR38846">
    <property type="entry name" value="C3H1-TYPE DOMAIN-CONTAINING PROTEIN"/>
    <property type="match status" value="1"/>
</dbReference>
<protein>
    <submittedName>
        <fullName evidence="1">Uncharacterized protein</fullName>
    </submittedName>
</protein>
<comment type="caution">
    <text evidence="1">The sequence shown here is derived from an EMBL/GenBank/DDBJ whole genome shotgun (WGS) entry which is preliminary data.</text>
</comment>
<gene>
    <name evidence="1" type="ORF">Agabi119p4_2251</name>
</gene>
<proteinExistence type="predicted"/>
<dbReference type="AlphaFoldDB" id="A0A8H7F8Z6"/>
<dbReference type="Proteomes" id="UP000629468">
    <property type="component" value="Unassembled WGS sequence"/>
</dbReference>
<sequence length="201" mass="23270">MTRKRYIYSLKVWKGAFSSSRHSLPPTRKFKDQLRYKMQLEPLAAFFAQYPDFNYNPAASATKEFDRLSKFEGWGKSSRRKKNAKNAFKNGLVAQFNTSYGTDINDIANWHAIMTRLKITPLPDTVSACKKVVKSLFVNLVDLVDAREDPSRLVKQFNSEMELSKYTKNEGKFFPRETAKAGGVLKFLLRRIHYPTNRQRG</sequence>